<evidence type="ECO:0000313" key="1">
    <source>
        <dbReference type="EMBL" id="AOX02732.1"/>
    </source>
</evidence>
<gene>
    <name evidence="1" type="ORF">BJP34_27760</name>
</gene>
<dbReference type="EMBL" id="CP017599">
    <property type="protein sequence ID" value="AOX02732.1"/>
    <property type="molecule type" value="Genomic_DNA"/>
</dbReference>
<name>A0A1D8TYK9_9CYAN</name>
<dbReference type="RefSeq" id="WP_070395133.1">
    <property type="nucleotide sequence ID" value="NZ_CP017599.1"/>
</dbReference>
<evidence type="ECO:0000313" key="2">
    <source>
        <dbReference type="Proteomes" id="UP000177870"/>
    </source>
</evidence>
<reference evidence="2" key="1">
    <citation type="submission" date="2016-10" db="EMBL/GenBank/DDBJ databases">
        <title>Comparative genomics uncovers the prolific and rare metabolic potential of the cyanobacterial genus Moorea.</title>
        <authorList>
            <person name="Leao T."/>
            <person name="Castelao G."/>
            <person name="Korobeynikov A."/>
            <person name="Monroe E.A."/>
            <person name="Podell S."/>
            <person name="Glukhov E."/>
            <person name="Allen E."/>
            <person name="Gerwick W.H."/>
            <person name="Gerwick L."/>
        </authorList>
    </citation>
    <scope>NUCLEOTIDE SEQUENCE [LARGE SCALE GENOMIC DNA]</scope>
    <source>
        <strain evidence="2">PAL-8-15-08-1</strain>
    </source>
</reference>
<dbReference type="Proteomes" id="UP000177870">
    <property type="component" value="Chromosome"/>
</dbReference>
<protein>
    <submittedName>
        <fullName evidence="1">Uncharacterized protein</fullName>
    </submittedName>
</protein>
<sequence>MQHSNLEFKFLPEHLRNGQVIDIPDLVKRLDAAKEALKTKPLGYTLESLTEFSPVVKERKRLRETNFNASHDDREKLDIQLNNAFYFNSENVDLGDPDAQSIVEAARDFLYQGDHNRLWLLPAFVERETIAHVATYHQRLLPRGRVIVVSPDQKTLTAAAHHCDIVIDQCQVLEQININALREEGFLPKHRNVRLSGKGTTLLAGFIWAMAHGLINDKTYIGHTDTDEINLDFYGPYYQTNSKERRRVSPYRPAEYMAAAAAYMPSSHKISVVQPAKAGVRRKGEVCLPAWMMMANTTIGDAKMRQMGLELCRVAWPSPGEAIVWAPVYRDMPWQGTTGFDLDRYAKAFYIEMGFSGLGSNENYAFVQVGIPAPKIESYGVREVDDIGQAIWATSIYSTQEQFYYHQLMKEGSAEFAPGYSDDLIKAFNEQFAGVELRVPFTCPPEILQDHSGKLYIASEDSNPNRAMYCAGPFYYPSPTRMLEMGVINLDKVREVPNLSTSANKLPGSLG</sequence>
<organism evidence="1 2">
    <name type="scientific">Moorena producens PAL-8-15-08-1</name>
    <dbReference type="NCBI Taxonomy" id="1458985"/>
    <lineage>
        <taxon>Bacteria</taxon>
        <taxon>Bacillati</taxon>
        <taxon>Cyanobacteriota</taxon>
        <taxon>Cyanophyceae</taxon>
        <taxon>Coleofasciculales</taxon>
        <taxon>Coleofasciculaceae</taxon>
        <taxon>Moorena</taxon>
    </lineage>
</organism>
<dbReference type="AlphaFoldDB" id="A0A1D8TYK9"/>
<proteinExistence type="predicted"/>
<accession>A0A1D8TYK9</accession>
<dbReference type="KEGG" id="mpro:BJP34_27760"/>